<evidence type="ECO:0000256" key="6">
    <source>
        <dbReference type="ARBA" id="ARBA00023136"/>
    </source>
</evidence>
<name>A0A1V3C0K7_9ACTN</name>
<dbReference type="RefSeq" id="WP_077690593.1">
    <property type="nucleotide sequence ID" value="NZ_MCOK01000001.1"/>
</dbReference>
<evidence type="ECO:0000256" key="3">
    <source>
        <dbReference type="ARBA" id="ARBA00022475"/>
    </source>
</evidence>
<sequence length="447" mass="45111">MTGPAFRRLYLLVILLHLVGDVALSPFYPQLFERLFGVTGTAATGTFVWVCRAAALAAMPLWGLAARRAPMRTLVVGALAVAAVLELVLAAAPTYTAFLVLSATQVVVTMAFTLAYPAFVGTGRDRLRDVTLFAYVVNGGVVVATVLGAAVMALPNPRYGIAACALLYVALAVLCHRHLPRTADRTAIVPAAGEGAASGGTGHDGARADGRPVPGAPGGNAPPDRAPSGGGAARTATTALVAVCAAVLAAETARLVVRPFFTLYAEDGGTGTTAAAVLFLLPQATVLAVLPLARRAHALLGRALLPVACLVAALGLLAQFLAPDPLLLALGRVVFGAGLGLGHVALDLRVFEATGARGPAFSAVATVRVGATLVSPVLATALAGAGLGLPLAAGAALFGVLALTLALLPAHPPPTAPEPEPEPEPTPAPEPAPQTTTAHRTEDTQHA</sequence>
<feature type="transmembrane region" description="Helical" evidence="8">
    <location>
        <begin position="98"/>
        <end position="120"/>
    </location>
</feature>
<evidence type="ECO:0008006" key="11">
    <source>
        <dbReference type="Google" id="ProtNLM"/>
    </source>
</evidence>
<dbReference type="OrthoDB" id="8579878at2"/>
<dbReference type="InterPro" id="IPR036259">
    <property type="entry name" value="MFS_trans_sf"/>
</dbReference>
<feature type="transmembrane region" description="Helical" evidence="8">
    <location>
        <begin position="360"/>
        <end position="383"/>
    </location>
</feature>
<dbReference type="PANTHER" id="PTHR23517">
    <property type="entry name" value="RESISTANCE PROTEIN MDTM, PUTATIVE-RELATED-RELATED"/>
    <property type="match status" value="1"/>
</dbReference>
<feature type="region of interest" description="Disordered" evidence="7">
    <location>
        <begin position="195"/>
        <end position="232"/>
    </location>
</feature>
<dbReference type="PANTHER" id="PTHR23517:SF2">
    <property type="entry name" value="MULTIDRUG RESISTANCE PROTEIN MDTH"/>
    <property type="match status" value="1"/>
</dbReference>
<feature type="transmembrane region" description="Helical" evidence="8">
    <location>
        <begin position="232"/>
        <end position="250"/>
    </location>
</feature>
<protein>
    <recommendedName>
        <fullName evidence="11">MFS transporter</fullName>
    </recommendedName>
</protein>
<dbReference type="Proteomes" id="UP000189004">
    <property type="component" value="Unassembled WGS sequence"/>
</dbReference>
<feature type="transmembrane region" description="Helical" evidence="8">
    <location>
        <begin position="132"/>
        <end position="153"/>
    </location>
</feature>
<comment type="subcellular location">
    <subcellularLocation>
        <location evidence="1">Cell membrane</location>
        <topology evidence="1">Multi-pass membrane protein</topology>
    </subcellularLocation>
</comment>
<keyword evidence="3" id="KW-1003">Cell membrane</keyword>
<dbReference type="SUPFAM" id="SSF103473">
    <property type="entry name" value="MFS general substrate transporter"/>
    <property type="match status" value="2"/>
</dbReference>
<feature type="transmembrane region" description="Helical" evidence="8">
    <location>
        <begin position="270"/>
        <end position="292"/>
    </location>
</feature>
<feature type="compositionally biased region" description="Pro residues" evidence="7">
    <location>
        <begin position="411"/>
        <end position="432"/>
    </location>
</feature>
<feature type="region of interest" description="Disordered" evidence="7">
    <location>
        <begin position="411"/>
        <end position="447"/>
    </location>
</feature>
<evidence type="ECO:0000313" key="9">
    <source>
        <dbReference type="EMBL" id="OOC54193.1"/>
    </source>
</evidence>
<evidence type="ECO:0000256" key="4">
    <source>
        <dbReference type="ARBA" id="ARBA00022692"/>
    </source>
</evidence>
<dbReference type="AlphaFoldDB" id="A0A1V3C0K7"/>
<gene>
    <name evidence="9" type="ORF">NOSIN_10560</name>
</gene>
<evidence type="ECO:0000256" key="7">
    <source>
        <dbReference type="SAM" id="MobiDB-lite"/>
    </source>
</evidence>
<dbReference type="InterPro" id="IPR050171">
    <property type="entry name" value="MFS_Transporters"/>
</dbReference>
<keyword evidence="4 8" id="KW-0812">Transmembrane</keyword>
<comment type="caution">
    <text evidence="9">The sequence shown here is derived from an EMBL/GenBank/DDBJ whole genome shotgun (WGS) entry which is preliminary data.</text>
</comment>
<feature type="transmembrane region" description="Helical" evidence="8">
    <location>
        <begin position="159"/>
        <end position="175"/>
    </location>
</feature>
<evidence type="ECO:0000256" key="5">
    <source>
        <dbReference type="ARBA" id="ARBA00022989"/>
    </source>
</evidence>
<feature type="transmembrane region" description="Helical" evidence="8">
    <location>
        <begin position="9"/>
        <end position="28"/>
    </location>
</feature>
<reference evidence="10" key="1">
    <citation type="submission" date="2016-08" db="EMBL/GenBank/DDBJ databases">
        <authorList>
            <person name="Tokovenko B."/>
            <person name="Kalinowski J."/>
        </authorList>
    </citation>
    <scope>NUCLEOTIDE SEQUENCE [LARGE SCALE GENOMIC DNA]</scope>
    <source>
        <strain evidence="10">UTMC102</strain>
    </source>
</reference>
<evidence type="ECO:0000256" key="8">
    <source>
        <dbReference type="SAM" id="Phobius"/>
    </source>
</evidence>
<feature type="transmembrane region" description="Helical" evidence="8">
    <location>
        <begin position="40"/>
        <end position="62"/>
    </location>
</feature>
<feature type="compositionally biased region" description="Low complexity" evidence="7">
    <location>
        <begin position="219"/>
        <end position="232"/>
    </location>
</feature>
<evidence type="ECO:0000256" key="1">
    <source>
        <dbReference type="ARBA" id="ARBA00004651"/>
    </source>
</evidence>
<dbReference type="STRING" id="501010.NOSIN_10560"/>
<evidence type="ECO:0000313" key="10">
    <source>
        <dbReference type="Proteomes" id="UP000189004"/>
    </source>
</evidence>
<proteinExistence type="predicted"/>
<feature type="transmembrane region" description="Helical" evidence="8">
    <location>
        <begin position="389"/>
        <end position="408"/>
    </location>
</feature>
<keyword evidence="5 8" id="KW-1133">Transmembrane helix</keyword>
<evidence type="ECO:0000256" key="2">
    <source>
        <dbReference type="ARBA" id="ARBA00022448"/>
    </source>
</evidence>
<keyword evidence="6 8" id="KW-0472">Membrane</keyword>
<keyword evidence="2" id="KW-0813">Transport</keyword>
<dbReference type="GO" id="GO:0005886">
    <property type="term" value="C:plasma membrane"/>
    <property type="evidence" value="ECO:0007669"/>
    <property type="project" value="UniProtKB-SubCell"/>
</dbReference>
<feature type="transmembrane region" description="Helical" evidence="8">
    <location>
        <begin position="327"/>
        <end position="348"/>
    </location>
</feature>
<dbReference type="EMBL" id="MCOK01000001">
    <property type="protein sequence ID" value="OOC54193.1"/>
    <property type="molecule type" value="Genomic_DNA"/>
</dbReference>
<feature type="transmembrane region" description="Helical" evidence="8">
    <location>
        <begin position="74"/>
        <end position="92"/>
    </location>
</feature>
<accession>A0A1V3C0K7</accession>
<dbReference type="Gene3D" id="1.20.1250.20">
    <property type="entry name" value="MFS general substrate transporter like domains"/>
    <property type="match status" value="2"/>
</dbReference>
<feature type="transmembrane region" description="Helical" evidence="8">
    <location>
        <begin position="299"/>
        <end position="321"/>
    </location>
</feature>
<keyword evidence="10" id="KW-1185">Reference proteome</keyword>
<organism evidence="9 10">
    <name type="scientific">Nocardiopsis sinuspersici</name>
    <dbReference type="NCBI Taxonomy" id="501010"/>
    <lineage>
        <taxon>Bacteria</taxon>
        <taxon>Bacillati</taxon>
        <taxon>Actinomycetota</taxon>
        <taxon>Actinomycetes</taxon>
        <taxon>Streptosporangiales</taxon>
        <taxon>Nocardiopsidaceae</taxon>
        <taxon>Nocardiopsis</taxon>
    </lineage>
</organism>